<evidence type="ECO:0000313" key="3">
    <source>
        <dbReference type="Proteomes" id="UP000011560"/>
    </source>
</evidence>
<evidence type="ECO:0000313" key="2">
    <source>
        <dbReference type="EMBL" id="ELZ13650.1"/>
    </source>
</evidence>
<keyword evidence="3" id="KW-1185">Reference proteome</keyword>
<proteinExistence type="predicted"/>
<dbReference type="STRING" id="1227490.C479_02356"/>
<feature type="region of interest" description="Disordered" evidence="1">
    <location>
        <begin position="1"/>
        <end position="42"/>
    </location>
</feature>
<dbReference type="RefSeq" id="WP_007697282.1">
    <property type="nucleotide sequence ID" value="NZ_AOIQ01000006.1"/>
</dbReference>
<dbReference type="PATRIC" id="fig|1227490.4.peg.480"/>
<evidence type="ECO:0008006" key="4">
    <source>
        <dbReference type="Google" id="ProtNLM"/>
    </source>
</evidence>
<sequence length="195" mass="21137">MASDNDVIETPSVRPLEADERSRLEGAGVEPADLESVGIDPAGVAEKEYSYRQLLDGGLEESAAEALRRTFSLPWSYQTEGDLDDRSEAVSGLGDAERAWIAASADEDWQGFEHAGERSIPTTTETPDERPYPRPTPVTAVTGVGGSNADQLAEAGIRSAERLATIHAGEVASVLDLDVLHVRTWRHNARELLRE</sequence>
<protein>
    <recommendedName>
        <fullName evidence="4">Helix-hairpin-helix domain-containing protein</fullName>
    </recommendedName>
</protein>
<comment type="caution">
    <text evidence="2">The sequence shown here is derived from an EMBL/GenBank/DDBJ whole genome shotgun (WGS) entry which is preliminary data.</text>
</comment>
<dbReference type="Gene3D" id="1.10.150.20">
    <property type="entry name" value="5' to 3' exonuclease, C-terminal subdomain"/>
    <property type="match status" value="1"/>
</dbReference>
<organism evidence="2 3">
    <name type="scientific">Halovivax asiaticus JCM 14624</name>
    <dbReference type="NCBI Taxonomy" id="1227490"/>
    <lineage>
        <taxon>Archaea</taxon>
        <taxon>Methanobacteriati</taxon>
        <taxon>Methanobacteriota</taxon>
        <taxon>Stenosarchaea group</taxon>
        <taxon>Halobacteria</taxon>
        <taxon>Halobacteriales</taxon>
        <taxon>Natrialbaceae</taxon>
        <taxon>Halovivax</taxon>
    </lineage>
</organism>
<name>M0BRU0_9EURY</name>
<feature type="region of interest" description="Disordered" evidence="1">
    <location>
        <begin position="112"/>
        <end position="135"/>
    </location>
</feature>
<dbReference type="OrthoDB" id="170608at2157"/>
<dbReference type="Proteomes" id="UP000011560">
    <property type="component" value="Unassembled WGS sequence"/>
</dbReference>
<dbReference type="EMBL" id="AOIQ01000006">
    <property type="protein sequence ID" value="ELZ13650.1"/>
    <property type="molecule type" value="Genomic_DNA"/>
</dbReference>
<accession>M0BRU0</accession>
<evidence type="ECO:0000256" key="1">
    <source>
        <dbReference type="SAM" id="MobiDB-lite"/>
    </source>
</evidence>
<reference evidence="2 3" key="1">
    <citation type="journal article" date="2014" name="PLoS Genet.">
        <title>Phylogenetically driven sequencing of extremely halophilic archaea reveals strategies for static and dynamic osmo-response.</title>
        <authorList>
            <person name="Becker E.A."/>
            <person name="Seitzer P.M."/>
            <person name="Tritt A."/>
            <person name="Larsen D."/>
            <person name="Krusor M."/>
            <person name="Yao A.I."/>
            <person name="Wu D."/>
            <person name="Madern D."/>
            <person name="Eisen J.A."/>
            <person name="Darling A.E."/>
            <person name="Facciotti M.T."/>
        </authorList>
    </citation>
    <scope>NUCLEOTIDE SEQUENCE [LARGE SCALE GENOMIC DNA]</scope>
    <source>
        <strain evidence="2 3">JCM 14624</strain>
    </source>
</reference>
<gene>
    <name evidence="2" type="ORF">C479_02356</name>
</gene>
<dbReference type="AlphaFoldDB" id="M0BRU0"/>